<keyword evidence="1" id="KW-0677">Repeat</keyword>
<evidence type="ECO:0000256" key="1">
    <source>
        <dbReference type="ARBA" id="ARBA00022737"/>
    </source>
</evidence>
<dbReference type="STRING" id="330734.ABA45_10270"/>
<organism evidence="5 6">
    <name type="scientific">Marinobacter psychrophilus</name>
    <dbReference type="NCBI Taxonomy" id="330734"/>
    <lineage>
        <taxon>Bacteria</taxon>
        <taxon>Pseudomonadati</taxon>
        <taxon>Pseudomonadota</taxon>
        <taxon>Gammaproteobacteria</taxon>
        <taxon>Pseudomonadales</taxon>
        <taxon>Marinobacteraceae</taxon>
        <taxon>Marinobacter</taxon>
    </lineage>
</organism>
<dbReference type="InterPro" id="IPR019734">
    <property type="entry name" value="TPR_rpt"/>
</dbReference>
<dbReference type="PANTHER" id="PTHR45586:SF1">
    <property type="entry name" value="LIPOPOLYSACCHARIDE ASSEMBLY PROTEIN B"/>
    <property type="match status" value="1"/>
</dbReference>
<dbReference type="SMART" id="SM00028">
    <property type="entry name" value="TPR"/>
    <property type="match status" value="8"/>
</dbReference>
<dbReference type="SUPFAM" id="SSF48452">
    <property type="entry name" value="TPR-like"/>
    <property type="match status" value="4"/>
</dbReference>
<dbReference type="PATRIC" id="fig|330734.3.peg.2158"/>
<evidence type="ECO:0000256" key="3">
    <source>
        <dbReference type="PROSITE-ProRule" id="PRU00339"/>
    </source>
</evidence>
<dbReference type="RefSeq" id="WP_048385881.1">
    <property type="nucleotide sequence ID" value="NZ_CP011494.1"/>
</dbReference>
<feature type="repeat" description="TPR" evidence="3">
    <location>
        <begin position="36"/>
        <end position="69"/>
    </location>
</feature>
<keyword evidence="2 3" id="KW-0802">TPR repeat</keyword>
<dbReference type="PROSITE" id="PS50005">
    <property type="entry name" value="TPR"/>
    <property type="match status" value="1"/>
</dbReference>
<sequence length="809" mass="87194">MSITTPKKKLPRLILLGTLILPLLSACNSGPDTSEALSHLSRADTYAEQGQFRSAILEIKNAIQTEPDNVSHIARLGELYLELGANKQAVELLEPWLKDYPQAVALPLARAYVEERKHLSAIETLALANPESSDEKLEASLIEAKAMRLSGDVDGAITAYRDISANYSTSVDAITGLIETHIQQGNARTALGAANDWLASHETTPAVLYLKGLAQYQLDELEPATATLTDAVTQMPASDIFMPLRGKLLSLLSRVLTEQGKITEAQVYSRILAEQTDSGSREQSKAVIAAIQAGNFDEAKTMLRDMRKLDPDNEQLALMLGTLSAGTGELEEGAELLSGNLDPETTPTRFIRASTMAQIDVGEREEALATLERAVKARPNDNDLLAMHGVLALSMPGQEAAGVTSLSKAISNEPDRTRLRIALARHYINNQQTEQALGQLRMAFTAQPADWASTAIYLSLLIDSGETREAEDVRDSLVNGYGNEPQALLLAAIADGRMGNSDFALIRLEQLTVDNPDMQQARLALASLYASTNSPDKAVEQLLAAAVITPEVIGPLQQAGQIYATTHSVEEVQQWLGTVAETHPPLAPNASLLSALIHIQQSDVKHARTILEPMANEDNPIGYRAYGQLLAAESVISAQAEDYSTALAKAAEAIAIQPENVGFALLPARILITQGKNAEALEALQAAAETHNNHVAILMAQADLQMNQQQDQAATELYEQVVLTQPNNVVALNNLAWLLREKNNSRAVELASRASELAPEAPDILDTHGWVLHLGGNHAEAKPIIEKALALAPDNAEIQGHLKAINEAL</sequence>
<dbReference type="InterPro" id="IPR011990">
    <property type="entry name" value="TPR-like_helical_dom_sf"/>
</dbReference>
<dbReference type="AlphaFoldDB" id="A0A0H4ICJ0"/>
<dbReference type="Pfam" id="PF13432">
    <property type="entry name" value="TPR_16"/>
    <property type="match status" value="1"/>
</dbReference>
<keyword evidence="6" id="KW-1185">Reference proteome</keyword>
<gene>
    <name evidence="5" type="ORF">ABA45_10270</name>
</gene>
<name>A0A0H4ICJ0_9GAMM</name>
<dbReference type="Pfam" id="PF14559">
    <property type="entry name" value="TPR_19"/>
    <property type="match status" value="3"/>
</dbReference>
<dbReference type="PROSITE" id="PS51257">
    <property type="entry name" value="PROKAR_LIPOPROTEIN"/>
    <property type="match status" value="1"/>
</dbReference>
<dbReference type="Gene3D" id="1.25.40.10">
    <property type="entry name" value="Tetratricopeptide repeat domain"/>
    <property type="match status" value="3"/>
</dbReference>
<feature type="signal peptide" evidence="4">
    <location>
        <begin position="1"/>
        <end position="25"/>
    </location>
</feature>
<dbReference type="Proteomes" id="UP000036406">
    <property type="component" value="Chromosome"/>
</dbReference>
<evidence type="ECO:0000313" key="6">
    <source>
        <dbReference type="Proteomes" id="UP000036406"/>
    </source>
</evidence>
<proteinExistence type="predicted"/>
<accession>A0A0H4ICJ0</accession>
<reference evidence="5 6" key="1">
    <citation type="submission" date="2015-05" db="EMBL/GenBank/DDBJ databases">
        <title>Complete genome of Marinobacter psychrophilus strain 20041T isolated from sea-ice of the Canadian Basin.</title>
        <authorList>
            <person name="Song L."/>
            <person name="Ren L."/>
            <person name="Yu Y."/>
            <person name="Wang X."/>
        </authorList>
    </citation>
    <scope>NUCLEOTIDE SEQUENCE [LARGE SCALE GENOMIC DNA]</scope>
    <source>
        <strain evidence="5 6">20041</strain>
    </source>
</reference>
<protein>
    <submittedName>
        <fullName evidence="5">Uncharacterized protein</fullName>
    </submittedName>
</protein>
<dbReference type="InterPro" id="IPR051012">
    <property type="entry name" value="CellSynth/LPSAsmb/PSIAsmb"/>
</dbReference>
<evidence type="ECO:0000313" key="5">
    <source>
        <dbReference type="EMBL" id="AKO52747.1"/>
    </source>
</evidence>
<keyword evidence="4" id="KW-0732">Signal</keyword>
<evidence type="ECO:0000256" key="2">
    <source>
        <dbReference type="ARBA" id="ARBA00022803"/>
    </source>
</evidence>
<dbReference type="PANTHER" id="PTHR45586">
    <property type="entry name" value="TPR REPEAT-CONTAINING PROTEIN PA4667"/>
    <property type="match status" value="1"/>
</dbReference>
<feature type="chain" id="PRO_5005206162" evidence="4">
    <location>
        <begin position="26"/>
        <end position="809"/>
    </location>
</feature>
<dbReference type="EMBL" id="CP011494">
    <property type="protein sequence ID" value="AKO52747.1"/>
    <property type="molecule type" value="Genomic_DNA"/>
</dbReference>
<dbReference type="KEGG" id="mpq:ABA45_10270"/>
<evidence type="ECO:0000256" key="4">
    <source>
        <dbReference type="SAM" id="SignalP"/>
    </source>
</evidence>
<dbReference type="Pfam" id="PF13181">
    <property type="entry name" value="TPR_8"/>
    <property type="match status" value="1"/>
</dbReference>